<evidence type="ECO:0000256" key="1">
    <source>
        <dbReference type="ARBA" id="ARBA00009006"/>
    </source>
</evidence>
<dbReference type="AlphaFoldDB" id="A0A8H3F362"/>
<name>A0A8H3F362_9LECA</name>
<evidence type="ECO:0000256" key="8">
    <source>
        <dbReference type="ARBA" id="ARBA00034015"/>
    </source>
</evidence>
<keyword evidence="7" id="KW-0456">Lyase</keyword>
<keyword evidence="11" id="KW-1185">Reference proteome</keyword>
<comment type="catalytic activity">
    <reaction evidence="8">
        <text>[RNA] containing guanosine + H2O = an [RNA fragment]-3'-guanosine-3'-phosphate + a 5'-hydroxy-ribonucleotide-3'-[RNA fragment].</text>
        <dbReference type="EC" id="4.6.1.24"/>
    </reaction>
</comment>
<feature type="transmembrane region" description="Helical" evidence="9">
    <location>
        <begin position="6"/>
        <end position="23"/>
    </location>
</feature>
<organism evidence="10 11">
    <name type="scientific">Gomphillus americanus</name>
    <dbReference type="NCBI Taxonomy" id="1940652"/>
    <lineage>
        <taxon>Eukaryota</taxon>
        <taxon>Fungi</taxon>
        <taxon>Dikarya</taxon>
        <taxon>Ascomycota</taxon>
        <taxon>Pezizomycotina</taxon>
        <taxon>Lecanoromycetes</taxon>
        <taxon>OSLEUM clade</taxon>
        <taxon>Ostropomycetidae</taxon>
        <taxon>Ostropales</taxon>
        <taxon>Graphidaceae</taxon>
        <taxon>Gomphilloideae</taxon>
        <taxon>Gomphillus</taxon>
    </lineage>
</organism>
<sequence>MVALYGLPIIFSVVMVATLPAPLSDTLLLKLRQSDGATCGSHQYNNEDISNALNAGCNYLDEDETVGNDDYYNDYEGFDFSTSSPWYEFPILADHDIFDGSTSPGADRVIFNGNCQFTAVIMHTGASNDDFNECDF</sequence>
<keyword evidence="9" id="KW-1133">Transmembrane helix</keyword>
<dbReference type="Pfam" id="PF00545">
    <property type="entry name" value="Ribonuclease"/>
    <property type="match status" value="1"/>
</dbReference>
<evidence type="ECO:0000256" key="4">
    <source>
        <dbReference type="ARBA" id="ARBA00022759"/>
    </source>
</evidence>
<keyword evidence="4" id="KW-0255">Endonuclease</keyword>
<dbReference type="SUPFAM" id="SSF53933">
    <property type="entry name" value="Microbial ribonucleases"/>
    <property type="match status" value="1"/>
</dbReference>
<dbReference type="Proteomes" id="UP000664169">
    <property type="component" value="Unassembled WGS sequence"/>
</dbReference>
<dbReference type="PANTHER" id="PTHR42104:SF1">
    <property type="entry name" value="EXTRACELLULAR GUANYL-SPECIFIC RIBONUCLEASE RNTA (AFU_ORTHOLOGUE AFUA_4G03230)"/>
    <property type="match status" value="1"/>
</dbReference>
<evidence type="ECO:0000256" key="9">
    <source>
        <dbReference type="SAM" id="Phobius"/>
    </source>
</evidence>
<dbReference type="EC" id="4.6.1.24" evidence="2"/>
<dbReference type="GO" id="GO:0003723">
    <property type="term" value="F:RNA binding"/>
    <property type="evidence" value="ECO:0007669"/>
    <property type="project" value="InterPro"/>
</dbReference>
<evidence type="ECO:0000256" key="7">
    <source>
        <dbReference type="ARBA" id="ARBA00023239"/>
    </source>
</evidence>
<keyword evidence="6" id="KW-1015">Disulfide bond</keyword>
<evidence type="ECO:0000313" key="11">
    <source>
        <dbReference type="Proteomes" id="UP000664169"/>
    </source>
</evidence>
<dbReference type="GO" id="GO:0016787">
    <property type="term" value="F:hydrolase activity"/>
    <property type="evidence" value="ECO:0007669"/>
    <property type="project" value="UniProtKB-KW"/>
</dbReference>
<keyword evidence="5" id="KW-0378">Hydrolase</keyword>
<dbReference type="GO" id="GO:0046589">
    <property type="term" value="F:ribonuclease T1 activity"/>
    <property type="evidence" value="ECO:0007669"/>
    <property type="project" value="UniProtKB-EC"/>
</dbReference>
<evidence type="ECO:0000256" key="6">
    <source>
        <dbReference type="ARBA" id="ARBA00023157"/>
    </source>
</evidence>
<comment type="similarity">
    <text evidence="1">Belongs to the ribonuclease N1/T1 family.</text>
</comment>
<evidence type="ECO:0000313" key="10">
    <source>
        <dbReference type="EMBL" id="CAF9918446.1"/>
    </source>
</evidence>
<accession>A0A8H3F362</accession>
<keyword evidence="9" id="KW-0472">Membrane</keyword>
<dbReference type="OrthoDB" id="5425539at2759"/>
<keyword evidence="9" id="KW-0812">Transmembrane</keyword>
<dbReference type="PANTHER" id="PTHR42104">
    <property type="entry name" value="EXTRACELLULAR GUANYL-SPECIFIC RIBONUCLEASE RNTA (AFU_ORTHOLOGUE AFUA_4G03230)"/>
    <property type="match status" value="1"/>
</dbReference>
<dbReference type="Gene3D" id="3.10.450.30">
    <property type="entry name" value="Microbial ribonucleases"/>
    <property type="match status" value="1"/>
</dbReference>
<dbReference type="InterPro" id="IPR016191">
    <property type="entry name" value="Ribonuclease/ribotoxin"/>
</dbReference>
<proteinExistence type="inferred from homology"/>
<keyword evidence="3" id="KW-0540">Nuclease</keyword>
<gene>
    <name evidence="10" type="ORF">GOMPHAMPRED_001521</name>
</gene>
<evidence type="ECO:0000256" key="3">
    <source>
        <dbReference type="ARBA" id="ARBA00022722"/>
    </source>
</evidence>
<evidence type="ECO:0000256" key="2">
    <source>
        <dbReference type="ARBA" id="ARBA00012549"/>
    </source>
</evidence>
<protein>
    <recommendedName>
        <fullName evidence="2">ribonuclease T1</fullName>
        <ecNumber evidence="2">4.6.1.24</ecNumber>
    </recommendedName>
</protein>
<dbReference type="EMBL" id="CAJPDQ010000013">
    <property type="protein sequence ID" value="CAF9918446.1"/>
    <property type="molecule type" value="Genomic_DNA"/>
</dbReference>
<reference evidence="10" key="1">
    <citation type="submission" date="2021-03" db="EMBL/GenBank/DDBJ databases">
        <authorList>
            <person name="Tagirdzhanova G."/>
        </authorList>
    </citation>
    <scope>NUCLEOTIDE SEQUENCE</scope>
</reference>
<comment type="caution">
    <text evidence="10">The sequence shown here is derived from an EMBL/GenBank/DDBJ whole genome shotgun (WGS) entry which is preliminary data.</text>
</comment>
<dbReference type="InterPro" id="IPR000026">
    <property type="entry name" value="N1-like"/>
</dbReference>
<evidence type="ECO:0000256" key="5">
    <source>
        <dbReference type="ARBA" id="ARBA00022801"/>
    </source>
</evidence>